<evidence type="ECO:0000256" key="4">
    <source>
        <dbReference type="ARBA" id="ARBA00022692"/>
    </source>
</evidence>
<dbReference type="Gene3D" id="1.20.1250.20">
    <property type="entry name" value="MFS general substrate transporter like domains"/>
    <property type="match status" value="2"/>
</dbReference>
<evidence type="ECO:0000256" key="7">
    <source>
        <dbReference type="SAM" id="Phobius"/>
    </source>
</evidence>
<dbReference type="PROSITE" id="PS50850">
    <property type="entry name" value="MFS"/>
    <property type="match status" value="1"/>
</dbReference>
<evidence type="ECO:0000256" key="5">
    <source>
        <dbReference type="ARBA" id="ARBA00022989"/>
    </source>
</evidence>
<evidence type="ECO:0000256" key="2">
    <source>
        <dbReference type="ARBA" id="ARBA00010992"/>
    </source>
</evidence>
<dbReference type="InterPro" id="IPR003663">
    <property type="entry name" value="Sugar/inositol_transpt"/>
</dbReference>
<evidence type="ECO:0000256" key="6">
    <source>
        <dbReference type="ARBA" id="ARBA00023136"/>
    </source>
</evidence>
<dbReference type="PROSITE" id="PS00216">
    <property type="entry name" value="SUGAR_TRANSPORT_1"/>
    <property type="match status" value="1"/>
</dbReference>
<dbReference type="GO" id="GO:0016020">
    <property type="term" value="C:membrane"/>
    <property type="evidence" value="ECO:0007669"/>
    <property type="project" value="UniProtKB-SubCell"/>
</dbReference>
<dbReference type="Pfam" id="PF00083">
    <property type="entry name" value="Sugar_tr"/>
    <property type="match status" value="2"/>
</dbReference>
<keyword evidence="10" id="KW-1185">Reference proteome</keyword>
<dbReference type="InterPro" id="IPR005828">
    <property type="entry name" value="MFS_sugar_transport-like"/>
</dbReference>
<dbReference type="InterPro" id="IPR036259">
    <property type="entry name" value="MFS_trans_sf"/>
</dbReference>
<reference evidence="10" key="1">
    <citation type="journal article" date="2018" name="Nat. Microbiol.">
        <title>Leveraging single-cell genomics to expand the fungal tree of life.</title>
        <authorList>
            <person name="Ahrendt S.R."/>
            <person name="Quandt C.A."/>
            <person name="Ciobanu D."/>
            <person name="Clum A."/>
            <person name="Salamov A."/>
            <person name="Andreopoulos B."/>
            <person name="Cheng J.F."/>
            <person name="Woyke T."/>
            <person name="Pelin A."/>
            <person name="Henrissat B."/>
            <person name="Reynolds N.K."/>
            <person name="Benny G.L."/>
            <person name="Smith M.E."/>
            <person name="James T.Y."/>
            <person name="Grigoriev I.V."/>
        </authorList>
    </citation>
    <scope>NUCLEOTIDE SEQUENCE [LARGE SCALE GENOMIC DNA]</scope>
    <source>
        <strain evidence="10">Baker2002</strain>
    </source>
</reference>
<feature type="transmembrane region" description="Helical" evidence="7">
    <location>
        <begin position="298"/>
        <end position="323"/>
    </location>
</feature>
<dbReference type="PRINTS" id="PR00171">
    <property type="entry name" value="SUGRTRNSPORT"/>
</dbReference>
<dbReference type="InterPro" id="IPR005829">
    <property type="entry name" value="Sugar_transporter_CS"/>
</dbReference>
<feature type="transmembrane region" description="Helical" evidence="7">
    <location>
        <begin position="56"/>
        <end position="77"/>
    </location>
</feature>
<feature type="transmembrane region" description="Helical" evidence="7">
    <location>
        <begin position="12"/>
        <end position="34"/>
    </location>
</feature>
<dbReference type="InterPro" id="IPR050360">
    <property type="entry name" value="MFS_Sugar_Transporters"/>
</dbReference>
<dbReference type="Proteomes" id="UP000268321">
    <property type="component" value="Unassembled WGS sequence"/>
</dbReference>
<dbReference type="EMBL" id="ML004449">
    <property type="protein sequence ID" value="RKP30932.1"/>
    <property type="molecule type" value="Genomic_DNA"/>
</dbReference>
<keyword evidence="6 7" id="KW-0472">Membrane</keyword>
<dbReference type="PANTHER" id="PTHR48022:SF16">
    <property type="entry name" value="HIGH GLUCOSE SENSOR RGT2-RELATED"/>
    <property type="match status" value="1"/>
</dbReference>
<name>A0A4P9ZER7_9ASCO</name>
<organism evidence="9 10">
    <name type="scientific">Metschnikowia bicuspidata</name>
    <dbReference type="NCBI Taxonomy" id="27322"/>
    <lineage>
        <taxon>Eukaryota</taxon>
        <taxon>Fungi</taxon>
        <taxon>Dikarya</taxon>
        <taxon>Ascomycota</taxon>
        <taxon>Saccharomycotina</taxon>
        <taxon>Pichiomycetes</taxon>
        <taxon>Metschnikowiaceae</taxon>
        <taxon>Metschnikowia</taxon>
    </lineage>
</organism>
<accession>A0A4P9ZER7</accession>
<dbReference type="GO" id="GO:0005351">
    <property type="term" value="F:carbohydrate:proton symporter activity"/>
    <property type="evidence" value="ECO:0007669"/>
    <property type="project" value="TreeGrafter"/>
</dbReference>
<dbReference type="AlphaFoldDB" id="A0A4P9ZER7"/>
<proteinExistence type="inferred from homology"/>
<comment type="similarity">
    <text evidence="2">Belongs to the major facilitator superfamily. Sugar transporter (TC 2.A.1.1) family.</text>
</comment>
<evidence type="ECO:0000256" key="3">
    <source>
        <dbReference type="ARBA" id="ARBA00022448"/>
    </source>
</evidence>
<dbReference type="PANTHER" id="PTHR48022">
    <property type="entry name" value="PLASTIDIC GLUCOSE TRANSPORTER 4"/>
    <property type="match status" value="1"/>
</dbReference>
<dbReference type="OrthoDB" id="6612291at2759"/>
<feature type="transmembrane region" description="Helical" evidence="7">
    <location>
        <begin position="335"/>
        <end position="358"/>
    </location>
</feature>
<keyword evidence="4 7" id="KW-0812">Transmembrane</keyword>
<feature type="transmembrane region" description="Helical" evidence="7">
    <location>
        <begin position="237"/>
        <end position="261"/>
    </location>
</feature>
<evidence type="ECO:0000313" key="10">
    <source>
        <dbReference type="Proteomes" id="UP000268321"/>
    </source>
</evidence>
<dbReference type="InterPro" id="IPR020846">
    <property type="entry name" value="MFS_dom"/>
</dbReference>
<sequence>MRQKLSSNSANIAGLVAAVGGFLYSYDTGLINILEMQYVKQTIPAIKHSFNVHERALITAILSLGTFVGALIAPLLSDSYGRKLSIIATTAIIFNAGNILQVAATNSVLLCAGRAVSGLAVGILSVVVPLYQAEASPKWACFFSRKARATTYRKNIQAVLESLCKLQRLHSDDSDLLEELVGIKANYDYEMSFGRSLLLECFRSSGGRHKQALPAVLRFNFLLYYGVKFFARTGITNYFLMSFVTHLVNVVFTVPGIFFIDIIGRRKLLLLGGVGMAVSNFVIAIVGIIISSQNARSIISILCLCLFIVCFAFSWGGCTWAVFSDIFGISIRQKAVYITTAANWLVNFVFAYTMPYLIDAGSHTAAFGNKIFFICGGCNITKGLKLEKMDLMYQNCTNSHDTLRFKSRKVYASLANGDTMQGFVNTLPNEWMIGYILHEKDASNSLTDITPLTSFTSASILRGPGDTSKTVLGPSDERGVSIVSRNGNTLSYTELRVSATNYLSDSIQLNKYGNMKIIAVPFYNNSPSGSDSEE</sequence>
<evidence type="ECO:0000259" key="8">
    <source>
        <dbReference type="PROSITE" id="PS50850"/>
    </source>
</evidence>
<feature type="transmembrane region" description="Helical" evidence="7">
    <location>
        <begin position="268"/>
        <end position="292"/>
    </location>
</feature>
<feature type="transmembrane region" description="Helical" evidence="7">
    <location>
        <begin position="84"/>
        <end position="101"/>
    </location>
</feature>
<comment type="subcellular location">
    <subcellularLocation>
        <location evidence="1">Membrane</location>
        <topology evidence="1">Multi-pass membrane protein</topology>
    </subcellularLocation>
</comment>
<gene>
    <name evidence="9" type="ORF">METBISCDRAFT_22828</name>
</gene>
<evidence type="ECO:0000256" key="1">
    <source>
        <dbReference type="ARBA" id="ARBA00004141"/>
    </source>
</evidence>
<keyword evidence="3" id="KW-0813">Transport</keyword>
<keyword evidence="5 7" id="KW-1133">Transmembrane helix</keyword>
<feature type="domain" description="Major facilitator superfamily (MFS) profile" evidence="8">
    <location>
        <begin position="13"/>
        <end position="394"/>
    </location>
</feature>
<dbReference type="SUPFAM" id="SSF103473">
    <property type="entry name" value="MFS general substrate transporter"/>
    <property type="match status" value="2"/>
</dbReference>
<feature type="transmembrane region" description="Helical" evidence="7">
    <location>
        <begin position="107"/>
        <end position="131"/>
    </location>
</feature>
<evidence type="ECO:0000313" key="9">
    <source>
        <dbReference type="EMBL" id="RKP30932.1"/>
    </source>
</evidence>
<protein>
    <recommendedName>
        <fullName evidence="8">Major facilitator superfamily (MFS) profile domain-containing protein</fullName>
    </recommendedName>
</protein>